<organism evidence="2 3">
    <name type="scientific">Pyrobaculum arsenaticum</name>
    <dbReference type="NCBI Taxonomy" id="121277"/>
    <lineage>
        <taxon>Archaea</taxon>
        <taxon>Thermoproteota</taxon>
        <taxon>Thermoprotei</taxon>
        <taxon>Thermoproteales</taxon>
        <taxon>Thermoproteaceae</taxon>
        <taxon>Pyrobaculum</taxon>
    </lineage>
</organism>
<gene>
    <name evidence="2" type="ORF">HC235_05460</name>
</gene>
<dbReference type="GeneID" id="5054146"/>
<evidence type="ECO:0000313" key="3">
    <source>
        <dbReference type="Proteomes" id="UP000554766"/>
    </source>
</evidence>
<accession>A0A7L4P8T9</accession>
<protein>
    <submittedName>
        <fullName evidence="2">Dihydropteroate synthase</fullName>
        <ecNumber evidence="2">2.5.1.15</ecNumber>
    </submittedName>
</protein>
<dbReference type="Proteomes" id="UP000554766">
    <property type="component" value="Unassembled WGS sequence"/>
</dbReference>
<comment type="caution">
    <text evidence="2">The sequence shown here is derived from an EMBL/GenBank/DDBJ whole genome shotgun (WGS) entry which is preliminary data.</text>
</comment>
<sequence>MVIRGYLGSLPVGDVLPARVMAVINLSPESFYKGSVADEDPVERALCLERHADVIDVGAMSTAPYLETWVPPEKELERLKKALPEIIKSVKIPVSVDTYRPQVAEYALKVGASIINDVTGGKLYPETCRIVADYGASVVLMAREREPRPGVDPITRVLDALRDSVTHFEKCGVDSGRIVVDPGVGFPTLPPGDQPYVVKGEHRHGDPQWPWWKWDLYILSRLPSLRVLGKPILVGVSRKSFLRKIAGVATPDEVLPASLAAEALAVYKGAHVIRTHNPAETRQVVRLAEALRSVELGKEV</sequence>
<dbReference type="GO" id="GO:0046654">
    <property type="term" value="P:tetrahydrofolate biosynthetic process"/>
    <property type="evidence" value="ECO:0007669"/>
    <property type="project" value="TreeGrafter"/>
</dbReference>
<dbReference type="InterPro" id="IPR011005">
    <property type="entry name" value="Dihydropteroate_synth-like_sf"/>
</dbReference>
<dbReference type="RefSeq" id="WP_011900783.1">
    <property type="nucleotide sequence ID" value="NZ_JAAVJF010000002.1"/>
</dbReference>
<proteinExistence type="predicted"/>
<name>A0A7L4P8T9_9CREN</name>
<dbReference type="AlphaFoldDB" id="A0A7L4P8T9"/>
<keyword evidence="3" id="KW-1185">Reference proteome</keyword>
<dbReference type="PANTHER" id="PTHR20941">
    <property type="entry name" value="FOLATE SYNTHESIS PROTEINS"/>
    <property type="match status" value="1"/>
</dbReference>
<dbReference type="PANTHER" id="PTHR20941:SF1">
    <property type="entry name" value="FOLIC ACID SYNTHESIS PROTEIN FOL1"/>
    <property type="match status" value="1"/>
</dbReference>
<dbReference type="InterPro" id="IPR000489">
    <property type="entry name" value="Pterin-binding_dom"/>
</dbReference>
<dbReference type="GO" id="GO:0004156">
    <property type="term" value="F:dihydropteroate synthase activity"/>
    <property type="evidence" value="ECO:0007669"/>
    <property type="project" value="UniProtKB-EC"/>
</dbReference>
<dbReference type="Gene3D" id="3.20.20.20">
    <property type="entry name" value="Dihydropteroate synthase-like"/>
    <property type="match status" value="1"/>
</dbReference>
<dbReference type="PROSITE" id="PS50972">
    <property type="entry name" value="PTERIN_BINDING"/>
    <property type="match status" value="1"/>
</dbReference>
<feature type="domain" description="Pterin-binding" evidence="1">
    <location>
        <begin position="18"/>
        <end position="286"/>
    </location>
</feature>
<dbReference type="EC" id="2.5.1.15" evidence="2"/>
<reference evidence="2 3" key="1">
    <citation type="journal article" date="2020" name="Nat. Commun.">
        <title>The structures of two archaeal type IV pili illuminate evolutionary relationships.</title>
        <authorList>
            <person name="Wang F."/>
            <person name="Baquero D.P."/>
            <person name="Su Z."/>
            <person name="Beltran L.C."/>
            <person name="Prangishvili D."/>
            <person name="Krupovic M."/>
            <person name="Egelman E.H."/>
        </authorList>
    </citation>
    <scope>NUCLEOTIDE SEQUENCE [LARGE SCALE GENOMIC DNA]</scope>
    <source>
        <strain evidence="2 3">2GA</strain>
    </source>
</reference>
<dbReference type="SUPFAM" id="SSF51717">
    <property type="entry name" value="Dihydropteroate synthetase-like"/>
    <property type="match status" value="1"/>
</dbReference>
<dbReference type="EMBL" id="JAAVJF010000002">
    <property type="protein sequence ID" value="NYR15405.1"/>
    <property type="molecule type" value="Genomic_DNA"/>
</dbReference>
<dbReference type="Pfam" id="PF00809">
    <property type="entry name" value="Pterin_bind"/>
    <property type="match status" value="2"/>
</dbReference>
<evidence type="ECO:0000259" key="1">
    <source>
        <dbReference type="PROSITE" id="PS50972"/>
    </source>
</evidence>
<dbReference type="OMA" id="FATPRDC"/>
<evidence type="ECO:0000313" key="2">
    <source>
        <dbReference type="EMBL" id="NYR15405.1"/>
    </source>
</evidence>
<keyword evidence="2" id="KW-0808">Transferase</keyword>
<dbReference type="InterPro" id="IPR045031">
    <property type="entry name" value="DHP_synth-like"/>
</dbReference>